<dbReference type="SUPFAM" id="SSF52777">
    <property type="entry name" value="CoA-dependent acyltransferases"/>
    <property type="match status" value="4"/>
</dbReference>
<dbReference type="NCBIfam" id="TIGR01733">
    <property type="entry name" value="AA-adenyl-dom"/>
    <property type="match status" value="1"/>
</dbReference>
<dbReference type="GO" id="GO:0044550">
    <property type="term" value="P:secondary metabolite biosynthetic process"/>
    <property type="evidence" value="ECO:0007669"/>
    <property type="project" value="TreeGrafter"/>
</dbReference>
<dbReference type="PROSITE" id="PS50075">
    <property type="entry name" value="CARRIER"/>
    <property type="match status" value="1"/>
</dbReference>
<dbReference type="PROSITE" id="PS00455">
    <property type="entry name" value="AMP_BINDING"/>
    <property type="match status" value="1"/>
</dbReference>
<accession>A0A8I0PX80</accession>
<sequence>MNCLNNNGGDIFPMSDMQKAYWIGITDSVLENSSRIQYYCEYNLVDFELVRFTLAWRNVLHRHAMLRTVALNYDKQRIVECLSNDGLSYTDLRGMDDRQKQALLAGTRYRLSRRKFSCSESLQFDLHLLQDVDVTIFLLSLNMWGVDAPSVNIILSDLAHYYYHPQQELPVLTFQYWDYIREYSHRENTSDYAQSEAYWDKRLASTNEPPALPIRFGSSRTTDLSVSTENFQQLAHIFSSAEVNLLQVRAKELDINVDTLILSAFVESVSYWNESQNFSLNVPRFTRPKFSHQINDIVGEFSSFSILSLNLANISTFEERIRYIHRQYLDDLKHGQISGSKQLRKLVEANNVASLASFPIVFTLSHGLNPHRDALKGKLFGEVQYDISHTPNVLLDCRHEFYQGKLAVKWDYVRNYFADGCIDAMFQAFERIIASIIAPDYREYIQQHNVISLPEDQRKVRKVINNNRAPFSEKPLFRQFAELMQIPEQGAADAIICEETTLSYQTLFNRACQLGAFIHASILQQERQAIVSILLPKGWQQIVGVWGVLASGAAYLPLDIDQPTSRIEQILADAQPCLIIVDAKTRHLVPEAFQVLIVDVTQADAIFAQDYVPSTTDLPGYGVPQEALIYVMYTSGTTGKPKGVMIRHKGVNNAIDYSRRTFMAYPEKLVVLGVSALHHDMSVFDTIGTLLHRGVVVLPPEGKRKDPEVWAKIILHYNVNCIVAVPAIIDMLLTWSEFKKYHFASLKTVLMGGDWIAPNILQRMRGIFPDDISVYSVGGPTETTMWNIANKIDNEPEWPSVPYGCPIQNCAYYILNSRLQEVPDWVVGEMYCGGISLAEGYLNDVQRTDEKFIHHPVTHQRLYNTGDLGLYHPDGRIEFIGRKDGQIKIRGIRIECGEIQVKLEQLAEVTRAVVYVYKESLAAALILRPGTDRLADAELYERCKDLLPISMIPSVWIQLNELPLTKNQKVDISGLKRITEEYLSYGGVTFSQDPPMASSVNQAQLAAIWEKLLCKQVSSDDDNFFSLGGDSLSLIRLSTEILNQLKVQISFAELLMNLSLRDQVTLIDQRSTTETADEIIIIPHLDTTQYPLLPSQEDMWLAEKFSAGKIKFRIISGFIASETVDYARMKYSLEALRRQHLVLSLLFSLTSKGLTQFSDLNRPLPLFVGQPVATSNLANKISEIESRDFNLFDEYAWNVHMLPLEEGGQAWIFNFHHMIFDGWSINVFFTELQNIYGSQTLLPKPAINYGDYVCWKKERILHNERESLDYWSTIISGGNDLISVPSDTKPVSSIIQQTLETPSSELLLRFCNQNKTTPFIVLFSIFQLTLLHFFSRDNFFIGTSDAGRDHPDTENMLGCFINNPIFRVKKLQECTLVAMIEQVKDDYAHVLKYPVPSFSKLVKQLGIQGNKNGFNDFCQVCFVMQPSYPKTISFDGMEMQQLDIVSHEVRLIYEMSCWQQNNNEFKLMLNFDKSKAEEQDARCLMSVYIKFISKLLHCPDKPVADIV</sequence>
<dbReference type="InterPro" id="IPR036736">
    <property type="entry name" value="ACP-like_sf"/>
</dbReference>
<dbReference type="InterPro" id="IPR009081">
    <property type="entry name" value="PP-bd_ACP"/>
</dbReference>
<gene>
    <name evidence="6" type="ORF">CYG68_11140</name>
</gene>
<dbReference type="InterPro" id="IPR045851">
    <property type="entry name" value="AMP-bd_C_sf"/>
</dbReference>
<dbReference type="InterPro" id="IPR000873">
    <property type="entry name" value="AMP-dep_synth/lig_dom"/>
</dbReference>
<dbReference type="PROSITE" id="PS00012">
    <property type="entry name" value="PHOSPHOPANTETHEINE"/>
    <property type="match status" value="1"/>
</dbReference>
<dbReference type="InterPro" id="IPR010071">
    <property type="entry name" value="AA_adenyl_dom"/>
</dbReference>
<dbReference type="Gene3D" id="3.30.559.30">
    <property type="entry name" value="Nonribosomal peptide synthetase, condensation domain"/>
    <property type="match status" value="2"/>
</dbReference>
<evidence type="ECO:0000259" key="5">
    <source>
        <dbReference type="PROSITE" id="PS50075"/>
    </source>
</evidence>
<reference evidence="6" key="1">
    <citation type="submission" date="2017-12" db="EMBL/GenBank/DDBJ databases">
        <title>Genome sequencing and analysis.</title>
        <authorList>
            <person name="Huang Y.-T."/>
        </authorList>
    </citation>
    <scope>NUCLEOTIDE SEQUENCE</scope>
    <source>
        <strain evidence="6">VGH116</strain>
    </source>
</reference>
<dbReference type="Pfam" id="PF00501">
    <property type="entry name" value="AMP-binding"/>
    <property type="match status" value="1"/>
</dbReference>
<dbReference type="InterPro" id="IPR023213">
    <property type="entry name" value="CAT-like_dom_sf"/>
</dbReference>
<comment type="cofactor">
    <cofactor evidence="1">
        <name>pantetheine 4'-phosphate</name>
        <dbReference type="ChEBI" id="CHEBI:47942"/>
    </cofactor>
</comment>
<dbReference type="Pfam" id="PF00668">
    <property type="entry name" value="Condensation"/>
    <property type="match status" value="2"/>
</dbReference>
<name>A0A8I0PX80_MORMO</name>
<evidence type="ECO:0000256" key="3">
    <source>
        <dbReference type="ARBA" id="ARBA00022553"/>
    </source>
</evidence>
<keyword evidence="2" id="KW-0596">Phosphopantetheine</keyword>
<evidence type="ECO:0000256" key="1">
    <source>
        <dbReference type="ARBA" id="ARBA00001957"/>
    </source>
</evidence>
<proteinExistence type="predicted"/>
<evidence type="ECO:0000313" key="7">
    <source>
        <dbReference type="Proteomes" id="UP000650477"/>
    </source>
</evidence>
<keyword evidence="3" id="KW-0597">Phosphoprotein</keyword>
<comment type="caution">
    <text evidence="6">The sequence shown here is derived from an EMBL/GenBank/DDBJ whole genome shotgun (WGS) entry which is preliminary data.</text>
</comment>
<keyword evidence="4" id="KW-0436">Ligase</keyword>
<organism evidence="6 7">
    <name type="scientific">Morganella morganii</name>
    <name type="common">Proteus morganii</name>
    <dbReference type="NCBI Taxonomy" id="582"/>
    <lineage>
        <taxon>Bacteria</taxon>
        <taxon>Pseudomonadati</taxon>
        <taxon>Pseudomonadota</taxon>
        <taxon>Gammaproteobacteria</taxon>
        <taxon>Enterobacterales</taxon>
        <taxon>Morganellaceae</taxon>
        <taxon>Morganella</taxon>
    </lineage>
</organism>
<dbReference type="RefSeq" id="WP_193829845.1">
    <property type="nucleotide sequence ID" value="NZ_PKLF01000009.1"/>
</dbReference>
<dbReference type="SUPFAM" id="SSF47336">
    <property type="entry name" value="ACP-like"/>
    <property type="match status" value="1"/>
</dbReference>
<dbReference type="Gene3D" id="3.40.50.12780">
    <property type="entry name" value="N-terminal domain of ligase-like"/>
    <property type="match status" value="1"/>
</dbReference>
<dbReference type="GO" id="GO:0043041">
    <property type="term" value="P:amino acid activation for nonribosomal peptide biosynthetic process"/>
    <property type="evidence" value="ECO:0007669"/>
    <property type="project" value="TreeGrafter"/>
</dbReference>
<dbReference type="GO" id="GO:0005737">
    <property type="term" value="C:cytoplasm"/>
    <property type="evidence" value="ECO:0007669"/>
    <property type="project" value="TreeGrafter"/>
</dbReference>
<evidence type="ECO:0000256" key="2">
    <source>
        <dbReference type="ARBA" id="ARBA00022450"/>
    </source>
</evidence>
<dbReference type="Gene3D" id="1.10.1200.10">
    <property type="entry name" value="ACP-like"/>
    <property type="match status" value="1"/>
</dbReference>
<dbReference type="Gene3D" id="3.30.559.10">
    <property type="entry name" value="Chloramphenicol acetyltransferase-like domain"/>
    <property type="match status" value="2"/>
</dbReference>
<dbReference type="GO" id="GO:0031177">
    <property type="term" value="F:phosphopantetheine binding"/>
    <property type="evidence" value="ECO:0007669"/>
    <property type="project" value="TreeGrafter"/>
</dbReference>
<dbReference type="InterPro" id="IPR006162">
    <property type="entry name" value="Ppantetheine_attach_site"/>
</dbReference>
<dbReference type="PANTHER" id="PTHR45527">
    <property type="entry name" value="NONRIBOSOMAL PEPTIDE SYNTHETASE"/>
    <property type="match status" value="1"/>
</dbReference>
<evidence type="ECO:0000256" key="4">
    <source>
        <dbReference type="ARBA" id="ARBA00022598"/>
    </source>
</evidence>
<protein>
    <recommendedName>
        <fullName evidence="5">Carrier domain-containing protein</fullName>
    </recommendedName>
</protein>
<dbReference type="Proteomes" id="UP000650477">
    <property type="component" value="Unassembled WGS sequence"/>
</dbReference>
<dbReference type="Pfam" id="PF00550">
    <property type="entry name" value="PP-binding"/>
    <property type="match status" value="1"/>
</dbReference>
<feature type="domain" description="Carrier" evidence="5">
    <location>
        <begin position="996"/>
        <end position="1071"/>
    </location>
</feature>
<evidence type="ECO:0000313" key="6">
    <source>
        <dbReference type="EMBL" id="MBE8612962.1"/>
    </source>
</evidence>
<dbReference type="PANTHER" id="PTHR45527:SF10">
    <property type="entry name" value="PYOCHELIN SYNTHASE PCHF"/>
    <property type="match status" value="1"/>
</dbReference>
<dbReference type="SUPFAM" id="SSF56801">
    <property type="entry name" value="Acetyl-CoA synthetase-like"/>
    <property type="match status" value="1"/>
</dbReference>
<dbReference type="InterPro" id="IPR020845">
    <property type="entry name" value="AMP-binding_CS"/>
</dbReference>
<dbReference type="EMBL" id="PKLF01000009">
    <property type="protein sequence ID" value="MBE8612962.1"/>
    <property type="molecule type" value="Genomic_DNA"/>
</dbReference>
<dbReference type="InterPro" id="IPR042099">
    <property type="entry name" value="ANL_N_sf"/>
</dbReference>
<dbReference type="GO" id="GO:0016874">
    <property type="term" value="F:ligase activity"/>
    <property type="evidence" value="ECO:0007669"/>
    <property type="project" value="UniProtKB-KW"/>
</dbReference>
<dbReference type="Gene3D" id="3.30.300.30">
    <property type="match status" value="1"/>
</dbReference>
<dbReference type="InterPro" id="IPR001242">
    <property type="entry name" value="Condensation_dom"/>
</dbReference>